<keyword evidence="1" id="KW-0812">Transmembrane</keyword>
<protein>
    <submittedName>
        <fullName evidence="2">Uncharacterized protein</fullName>
    </submittedName>
</protein>
<dbReference type="RefSeq" id="WP_389362668.1">
    <property type="nucleotide sequence ID" value="NZ_JBIACK010000011.1"/>
</dbReference>
<evidence type="ECO:0000313" key="3">
    <source>
        <dbReference type="Proteomes" id="UP001601059"/>
    </source>
</evidence>
<feature type="transmembrane region" description="Helical" evidence="1">
    <location>
        <begin position="48"/>
        <end position="70"/>
    </location>
</feature>
<evidence type="ECO:0000256" key="1">
    <source>
        <dbReference type="SAM" id="Phobius"/>
    </source>
</evidence>
<comment type="caution">
    <text evidence="2">The sequence shown here is derived from an EMBL/GenBank/DDBJ whole genome shotgun (WGS) entry which is preliminary data.</text>
</comment>
<keyword evidence="1" id="KW-1133">Transmembrane helix</keyword>
<reference evidence="2 3" key="1">
    <citation type="submission" date="2024-08" db="EMBL/GenBank/DDBJ databases">
        <title>Two novel Cytobacillus novel species.</title>
        <authorList>
            <person name="Liu G."/>
        </authorList>
    </citation>
    <scope>NUCLEOTIDE SEQUENCE [LARGE SCALE GENOMIC DNA]</scope>
    <source>
        <strain evidence="2 3">FJAT-54145</strain>
    </source>
</reference>
<gene>
    <name evidence="2" type="ORF">ACFYKX_19060</name>
</gene>
<evidence type="ECO:0000313" key="2">
    <source>
        <dbReference type="EMBL" id="MFE8702705.1"/>
    </source>
</evidence>
<organism evidence="2 3">
    <name type="scientific">Cytobacillus spartinae</name>
    <dbReference type="NCBI Taxonomy" id="3299023"/>
    <lineage>
        <taxon>Bacteria</taxon>
        <taxon>Bacillati</taxon>
        <taxon>Bacillota</taxon>
        <taxon>Bacilli</taxon>
        <taxon>Bacillales</taxon>
        <taxon>Bacillaceae</taxon>
        <taxon>Cytobacillus</taxon>
    </lineage>
</organism>
<keyword evidence="3" id="KW-1185">Reference proteome</keyword>
<name>A0ABW6KIM2_9BACI</name>
<proteinExistence type="predicted"/>
<sequence>MSRVTVFYIEFFRVLLFLVLYFGLIGWINDRMIFTISASTIQQLMGISTSYFLLFSLQFIGFSMLAILIYKNRVQHLFKKEKTYSFTRGTTTILLGISSVLIIVPYLVLLLSAN</sequence>
<dbReference type="EMBL" id="JBIACK010000011">
    <property type="protein sequence ID" value="MFE8702705.1"/>
    <property type="molecule type" value="Genomic_DNA"/>
</dbReference>
<feature type="transmembrane region" description="Helical" evidence="1">
    <location>
        <begin position="91"/>
        <end position="113"/>
    </location>
</feature>
<dbReference type="Proteomes" id="UP001601059">
    <property type="component" value="Unassembled WGS sequence"/>
</dbReference>
<accession>A0ABW6KIM2</accession>
<feature type="transmembrane region" description="Helical" evidence="1">
    <location>
        <begin position="7"/>
        <end position="28"/>
    </location>
</feature>
<keyword evidence="1" id="KW-0472">Membrane</keyword>